<dbReference type="Pfam" id="PF00431">
    <property type="entry name" value="CUB"/>
    <property type="match status" value="2"/>
</dbReference>
<evidence type="ECO:0000256" key="2">
    <source>
        <dbReference type="ARBA" id="ARBA00022523"/>
    </source>
</evidence>
<dbReference type="PANTHER" id="PTHR27001:SF931">
    <property type="entry name" value="OS11G0664100 PROTEIN"/>
    <property type="match status" value="1"/>
</dbReference>
<name>A0ABQ8HI69_9ROSI</name>
<sequence>MVGILSTALLLYFLPQFPCLSPDETTFALSYNGGRIMTEPVTVSLIWFGTGWQESGRETVRNAISSLTPSRYSTRKDSEVPTLGDWWDVVRQYRDGSNVPVTDRVDVGAECFYTGPQLNMTFDQVVEIGQTVFNKTALEGFGGNLNCNRVFEVDENCVYHILFSHTVMFLDEQKQRELLDLCSGKFQLEIFGKMTVNMTWARESQNADDHCSGFIHTGYYGGPPNGDEKIDSLVGYVLETIADEVTDHDGSGWTSNDGTGLTVSSSCISPFEKMKSGPPLYTDEDRKLSFNAVGLNGYRYIIPYIWNQKIKNCALKPSEICSSNAVLLEQPRGHLKGGIVVNHTDGLQPYAPNQKCQWNIQLPNAKFISFNINYLAVAAGSDDHLLICQSHSSTEKCSVIQASNGEFDKKFKVIGSKASIEFTSGDHVPFESRGWELSYTAGLCDGREDVYNRDGTIGYTSSTSFSYVEGLSCQWILHGKPGTLVTLAFTHINISKDLDFLAIYNGTKQQIANFSGSYSGSDFRQMNLTGEVMIAFATQTDKGEGWSAKFHISSPVNRDKNVLLVTVVILAIVASISLALIILAMLKRKRMYKSSMNSVEGLMLIRVNTGREENRIGEGPSAIVYRAVSTNVNVVAVKARRDMASQTELEEEILLKSSSHPNIVSLLGYAQDGLRRRYLVFEFMQRGSLSWNLRERGGTLNWEKRLAIALQICSAIQMLHMYTKPPICHGNIKSENILLDEFCNAKLGGFGTANYCISNMRNPELTSEMAEDIWSFGLLLIELLRGELIANRDVYKNFRSRDQINDFVGGQECLDRRLEIPNEKCKIIGLAKVGEIAKWCIGSCCRVEEGTENSPKVGDVLSSLRQVKQLFSSALV</sequence>
<feature type="domain" description="CUB" evidence="11">
    <location>
        <begin position="444"/>
        <end position="553"/>
    </location>
</feature>
<comment type="similarity">
    <text evidence="8">Belongs to the EXORDIUM family.</text>
</comment>
<evidence type="ECO:0000256" key="1">
    <source>
        <dbReference type="ARBA" id="ARBA00004271"/>
    </source>
</evidence>
<feature type="signal peptide" evidence="10">
    <location>
        <begin position="1"/>
        <end position="22"/>
    </location>
</feature>
<evidence type="ECO:0000259" key="11">
    <source>
        <dbReference type="PROSITE" id="PS01180"/>
    </source>
</evidence>
<dbReference type="Gene3D" id="1.10.510.10">
    <property type="entry name" value="Transferase(Phosphotransferase) domain 1"/>
    <property type="match status" value="1"/>
</dbReference>
<keyword evidence="6" id="KW-0067">ATP-binding</keyword>
<dbReference type="SMART" id="SM00042">
    <property type="entry name" value="CUB"/>
    <property type="match status" value="2"/>
</dbReference>
<evidence type="ECO:0000256" key="3">
    <source>
        <dbReference type="ARBA" id="ARBA00022525"/>
    </source>
</evidence>
<dbReference type="InterPro" id="IPR006766">
    <property type="entry name" value="EXORDIUM-like"/>
</dbReference>
<feature type="transmembrane region" description="Helical" evidence="9">
    <location>
        <begin position="562"/>
        <end position="586"/>
    </location>
</feature>
<dbReference type="Proteomes" id="UP000827721">
    <property type="component" value="Unassembled WGS sequence"/>
</dbReference>
<evidence type="ECO:0000313" key="13">
    <source>
        <dbReference type="EMBL" id="KAH7560708.1"/>
    </source>
</evidence>
<keyword evidence="5" id="KW-0547">Nucleotide-binding</keyword>
<keyword evidence="9" id="KW-1133">Transmembrane helix</keyword>
<reference evidence="13 14" key="1">
    <citation type="submission" date="2021-02" db="EMBL/GenBank/DDBJ databases">
        <title>Plant Genome Project.</title>
        <authorList>
            <person name="Zhang R.-G."/>
        </authorList>
    </citation>
    <scope>NUCLEOTIDE SEQUENCE [LARGE SCALE GENOMIC DNA]</scope>
    <source>
        <tissue evidence="13">Leaves</tissue>
    </source>
</reference>
<keyword evidence="2" id="KW-0052">Apoplast</keyword>
<dbReference type="InterPro" id="IPR000719">
    <property type="entry name" value="Prot_kinase_dom"/>
</dbReference>
<evidence type="ECO:0000256" key="4">
    <source>
        <dbReference type="ARBA" id="ARBA00022729"/>
    </source>
</evidence>
<dbReference type="InterPro" id="IPR011009">
    <property type="entry name" value="Kinase-like_dom_sf"/>
</dbReference>
<comment type="caution">
    <text evidence="13">The sequence shown here is derived from an EMBL/GenBank/DDBJ whole genome shotgun (WGS) entry which is preliminary data.</text>
</comment>
<dbReference type="PROSITE" id="PS01180">
    <property type="entry name" value="CUB"/>
    <property type="match status" value="1"/>
</dbReference>
<feature type="chain" id="PRO_5046575060" evidence="10">
    <location>
        <begin position="23"/>
        <end position="876"/>
    </location>
</feature>
<keyword evidence="14" id="KW-1185">Reference proteome</keyword>
<dbReference type="InterPro" id="IPR035914">
    <property type="entry name" value="Sperma_CUB_dom_sf"/>
</dbReference>
<accession>A0ABQ8HI69</accession>
<evidence type="ECO:0000256" key="10">
    <source>
        <dbReference type="SAM" id="SignalP"/>
    </source>
</evidence>
<protein>
    <submittedName>
        <fullName evidence="13">Uncharacterized protein</fullName>
    </submittedName>
</protein>
<evidence type="ECO:0000256" key="9">
    <source>
        <dbReference type="SAM" id="Phobius"/>
    </source>
</evidence>
<dbReference type="Gene3D" id="2.60.120.290">
    <property type="entry name" value="Spermadhesin, CUB domain"/>
    <property type="match status" value="2"/>
</dbReference>
<comment type="subcellular location">
    <subcellularLocation>
        <location evidence="1">Secreted</location>
        <location evidence="1">Extracellular space</location>
        <location evidence="1">Apoplast</location>
    </subcellularLocation>
</comment>
<keyword evidence="7" id="KW-1015">Disulfide bond</keyword>
<organism evidence="13 14">
    <name type="scientific">Xanthoceras sorbifolium</name>
    <dbReference type="NCBI Taxonomy" id="99658"/>
    <lineage>
        <taxon>Eukaryota</taxon>
        <taxon>Viridiplantae</taxon>
        <taxon>Streptophyta</taxon>
        <taxon>Embryophyta</taxon>
        <taxon>Tracheophyta</taxon>
        <taxon>Spermatophyta</taxon>
        <taxon>Magnoliopsida</taxon>
        <taxon>eudicotyledons</taxon>
        <taxon>Gunneridae</taxon>
        <taxon>Pentapetalae</taxon>
        <taxon>rosids</taxon>
        <taxon>malvids</taxon>
        <taxon>Sapindales</taxon>
        <taxon>Sapindaceae</taxon>
        <taxon>Xanthoceroideae</taxon>
        <taxon>Xanthoceras</taxon>
    </lineage>
</organism>
<dbReference type="PANTHER" id="PTHR27001">
    <property type="entry name" value="OS01G0253100 PROTEIN"/>
    <property type="match status" value="1"/>
</dbReference>
<keyword evidence="9" id="KW-0812">Transmembrane</keyword>
<gene>
    <name evidence="13" type="ORF">JRO89_XS10G0079200</name>
</gene>
<evidence type="ECO:0000259" key="12">
    <source>
        <dbReference type="PROSITE" id="PS50011"/>
    </source>
</evidence>
<evidence type="ECO:0000256" key="8">
    <source>
        <dbReference type="ARBA" id="ARBA00023591"/>
    </source>
</evidence>
<dbReference type="Pfam" id="PF04674">
    <property type="entry name" value="Phi_1"/>
    <property type="match status" value="1"/>
</dbReference>
<evidence type="ECO:0000256" key="6">
    <source>
        <dbReference type="ARBA" id="ARBA00022840"/>
    </source>
</evidence>
<keyword evidence="9" id="KW-0472">Membrane</keyword>
<dbReference type="SUPFAM" id="SSF49854">
    <property type="entry name" value="Spermadhesin, CUB domain"/>
    <property type="match status" value="2"/>
</dbReference>
<dbReference type="Pfam" id="PF00069">
    <property type="entry name" value="Pkinase"/>
    <property type="match status" value="1"/>
</dbReference>
<dbReference type="InterPro" id="IPR000859">
    <property type="entry name" value="CUB_dom"/>
</dbReference>
<dbReference type="PROSITE" id="PS50011">
    <property type="entry name" value="PROTEIN_KINASE_DOM"/>
    <property type="match status" value="1"/>
</dbReference>
<keyword evidence="4 10" id="KW-0732">Signal</keyword>
<feature type="domain" description="Protein kinase" evidence="12">
    <location>
        <begin position="610"/>
        <end position="876"/>
    </location>
</feature>
<keyword evidence="3" id="KW-0964">Secreted</keyword>
<evidence type="ECO:0000256" key="7">
    <source>
        <dbReference type="ARBA" id="ARBA00023157"/>
    </source>
</evidence>
<dbReference type="SUPFAM" id="SSF56112">
    <property type="entry name" value="Protein kinase-like (PK-like)"/>
    <property type="match status" value="1"/>
</dbReference>
<evidence type="ECO:0000256" key="5">
    <source>
        <dbReference type="ARBA" id="ARBA00022741"/>
    </source>
</evidence>
<proteinExistence type="inferred from homology"/>
<evidence type="ECO:0000313" key="14">
    <source>
        <dbReference type="Proteomes" id="UP000827721"/>
    </source>
</evidence>
<dbReference type="EMBL" id="JAFEMO010000010">
    <property type="protein sequence ID" value="KAH7560708.1"/>
    <property type="molecule type" value="Genomic_DNA"/>
</dbReference>